<evidence type="ECO:0000259" key="10">
    <source>
        <dbReference type="PROSITE" id="PS50975"/>
    </source>
</evidence>
<dbReference type="InterPro" id="IPR001882">
    <property type="entry name" value="Biotin_BS"/>
</dbReference>
<feature type="domain" description="Lipoyl-binding" evidence="9">
    <location>
        <begin position="572"/>
        <end position="653"/>
    </location>
</feature>
<dbReference type="GO" id="GO:0046872">
    <property type="term" value="F:metal ion binding"/>
    <property type="evidence" value="ECO:0007669"/>
    <property type="project" value="InterPro"/>
</dbReference>
<dbReference type="Pfam" id="PF00364">
    <property type="entry name" value="Biotin_lipoyl"/>
    <property type="match status" value="1"/>
</dbReference>
<dbReference type="CDD" id="cd06850">
    <property type="entry name" value="biotinyl_domain"/>
    <property type="match status" value="1"/>
</dbReference>
<evidence type="ECO:0000256" key="5">
    <source>
        <dbReference type="ARBA" id="ARBA00022840"/>
    </source>
</evidence>
<keyword evidence="4 8" id="KW-0547">Nucleotide-binding</keyword>
<evidence type="ECO:0000256" key="8">
    <source>
        <dbReference type="PROSITE-ProRule" id="PRU00409"/>
    </source>
</evidence>
<dbReference type="PROSITE" id="PS50968">
    <property type="entry name" value="BIOTINYL_LIPOYL"/>
    <property type="match status" value="1"/>
</dbReference>
<evidence type="ECO:0000256" key="2">
    <source>
        <dbReference type="ARBA" id="ARBA00013263"/>
    </source>
</evidence>
<dbReference type="Gene3D" id="3.30.470.20">
    <property type="entry name" value="ATP-grasp fold, B domain"/>
    <property type="match status" value="1"/>
</dbReference>
<keyword evidence="3 12" id="KW-0436">Ligase</keyword>
<dbReference type="InterPro" id="IPR005481">
    <property type="entry name" value="BC-like_N"/>
</dbReference>
<feature type="domain" description="Biotin carboxylation" evidence="11">
    <location>
        <begin position="1"/>
        <end position="447"/>
    </location>
</feature>
<dbReference type="InterPro" id="IPR016185">
    <property type="entry name" value="PreATP-grasp_dom_sf"/>
</dbReference>
<feature type="domain" description="ATP-grasp" evidence="10">
    <location>
        <begin position="94"/>
        <end position="311"/>
    </location>
</feature>
<keyword evidence="13" id="KW-1185">Reference proteome</keyword>
<dbReference type="InterPro" id="IPR000089">
    <property type="entry name" value="Biotin_lipoyl"/>
</dbReference>
<reference evidence="12 13" key="1">
    <citation type="submission" date="2018-12" db="EMBL/GenBank/DDBJ databases">
        <authorList>
            <consortium name="Pathogen Informatics"/>
        </authorList>
    </citation>
    <scope>NUCLEOTIDE SEQUENCE [LARGE SCALE GENOMIC DNA]</scope>
    <source>
        <strain evidence="12 13">NCTC10437</strain>
    </source>
</reference>
<dbReference type="GO" id="GO:0005524">
    <property type="term" value="F:ATP binding"/>
    <property type="evidence" value="ECO:0007669"/>
    <property type="project" value="UniProtKB-UniRule"/>
</dbReference>
<dbReference type="FunFam" id="2.40.50.100:FF:000003">
    <property type="entry name" value="Acetyl-CoA carboxylase biotin carboxyl carrier protein"/>
    <property type="match status" value="1"/>
</dbReference>
<dbReference type="InterPro" id="IPR050856">
    <property type="entry name" value="Biotin_carboxylase_complex"/>
</dbReference>
<evidence type="ECO:0000259" key="9">
    <source>
        <dbReference type="PROSITE" id="PS50968"/>
    </source>
</evidence>
<protein>
    <recommendedName>
        <fullName evidence="2">biotin carboxylase</fullName>
        <ecNumber evidence="2">6.3.4.14</ecNumber>
    </recommendedName>
</protein>
<evidence type="ECO:0000256" key="3">
    <source>
        <dbReference type="ARBA" id="ARBA00022598"/>
    </source>
</evidence>
<dbReference type="InterPro" id="IPR011761">
    <property type="entry name" value="ATP-grasp"/>
</dbReference>
<evidence type="ECO:0000313" key="13">
    <source>
        <dbReference type="Proteomes" id="UP000279306"/>
    </source>
</evidence>
<dbReference type="Pfam" id="PF02785">
    <property type="entry name" value="Biotin_carb_C"/>
    <property type="match status" value="1"/>
</dbReference>
<dbReference type="PROSITE" id="PS00867">
    <property type="entry name" value="CPSASE_2"/>
    <property type="match status" value="1"/>
</dbReference>
<dbReference type="PROSITE" id="PS00188">
    <property type="entry name" value="BIOTIN"/>
    <property type="match status" value="1"/>
</dbReference>
<comment type="cofactor">
    <cofactor evidence="1">
        <name>biotin</name>
        <dbReference type="ChEBI" id="CHEBI:57586"/>
    </cofactor>
</comment>
<dbReference type="Pfam" id="PF21139">
    <property type="entry name" value="BT_MCC_alpha"/>
    <property type="match status" value="1"/>
</dbReference>
<proteinExistence type="predicted"/>
<evidence type="ECO:0000256" key="1">
    <source>
        <dbReference type="ARBA" id="ARBA00001953"/>
    </source>
</evidence>
<dbReference type="InterPro" id="IPR011764">
    <property type="entry name" value="Biotin_carboxylation_dom"/>
</dbReference>
<gene>
    <name evidence="12" type="primary">accA1_3</name>
    <name evidence="12" type="ORF">NCTC10437_04566</name>
</gene>
<dbReference type="SMART" id="SM00878">
    <property type="entry name" value="Biotin_carb_C"/>
    <property type="match status" value="1"/>
</dbReference>
<dbReference type="Proteomes" id="UP000279306">
    <property type="component" value="Chromosome"/>
</dbReference>
<evidence type="ECO:0000313" key="12">
    <source>
        <dbReference type="EMBL" id="VEG57553.1"/>
    </source>
</evidence>
<dbReference type="OrthoDB" id="9760256at2"/>
<keyword evidence="5 8" id="KW-0067">ATP-binding</keyword>
<dbReference type="SUPFAM" id="SSF51246">
    <property type="entry name" value="Rudiment single hybrid motif"/>
    <property type="match status" value="1"/>
</dbReference>
<evidence type="ECO:0000256" key="4">
    <source>
        <dbReference type="ARBA" id="ARBA00022741"/>
    </source>
</evidence>
<dbReference type="InterPro" id="IPR005479">
    <property type="entry name" value="CPAse_ATP-bd"/>
</dbReference>
<dbReference type="SUPFAM" id="SSF56059">
    <property type="entry name" value="Glutathione synthetase ATP-binding domain-like"/>
    <property type="match status" value="1"/>
</dbReference>
<dbReference type="SUPFAM" id="SSF51230">
    <property type="entry name" value="Single hybrid motif"/>
    <property type="match status" value="1"/>
</dbReference>
<keyword evidence="6" id="KW-0092">Biotin</keyword>
<evidence type="ECO:0000259" key="11">
    <source>
        <dbReference type="PROSITE" id="PS50979"/>
    </source>
</evidence>
<dbReference type="SUPFAM" id="SSF52440">
    <property type="entry name" value="PreATP-grasp domain"/>
    <property type="match status" value="1"/>
</dbReference>
<dbReference type="KEGG" id="mauu:NCTC10437_04566"/>
<sequence length="660" mass="69726">MITRVLVANRGEIARRVFATCRRLGIGTVAVYTDPDAHAPHVAEADARVRLDGTRGYLDAAQLIAAAEAAGADAVHPGYGFLSENPEFAAAVQEAGLTWIGPPVAAVAAMGSKIEAKKIMSAAGVPVLEELDPDTVTAGMLPVLIKASAGGGGRGMRVVRELSELPTQVDAARREAQSAFGDPTVFCERYLEAGHHVEVQVMADAHGTVWAVGERECSIQRRHQKIVEEAPSPLVERADGMRDKLFEAARLAATAIGYTGAGTVEFMASGRGESAGDFFFLEMNTRLQVEHPVTELTCGLDLVELQLAVADGDALDPQPPHPRGASIEARLYAEDPAKNWQPQAGAVHRFDVPTAVTEFGLIDRAGIRLDSGVTDGSVISVFYDPMIAKVISYAPTRRQAAALLADALTRTRLHGVRTNRDLLVNLLRHPAFLDGATDTAFFDTHGLADLAAPGGDEQAVALSAVAAALATAAHNRGTAKVFAAVPSGWRNVASGFQTKSYRDADDRTHEVRYRFTRDGVTIDGHEGVDVVSATPDHVVLTVGGVDRPFDISAYGDDLYVDSPGAPVHLVALSRFPDPDAALAYGSLLAPMPGSVLRVGAAVGDTVTAGQPLVWLEAMKMEHTITAPADGILVELNVEPGQQVEVGAILARVDNPADADK</sequence>
<dbReference type="EMBL" id="LR134356">
    <property type="protein sequence ID" value="VEG57553.1"/>
    <property type="molecule type" value="Genomic_DNA"/>
</dbReference>
<dbReference type="PROSITE" id="PS50979">
    <property type="entry name" value="BC"/>
    <property type="match status" value="1"/>
</dbReference>
<dbReference type="GO" id="GO:0004075">
    <property type="term" value="F:biotin carboxylase activity"/>
    <property type="evidence" value="ECO:0007669"/>
    <property type="project" value="UniProtKB-EC"/>
</dbReference>
<dbReference type="PROSITE" id="PS50975">
    <property type="entry name" value="ATP_GRASP"/>
    <property type="match status" value="1"/>
</dbReference>
<dbReference type="Pfam" id="PF00289">
    <property type="entry name" value="Biotin_carb_N"/>
    <property type="match status" value="1"/>
</dbReference>
<dbReference type="InterPro" id="IPR005482">
    <property type="entry name" value="Biotin_COase_C"/>
</dbReference>
<dbReference type="RefSeq" id="WP_048632820.1">
    <property type="nucleotide sequence ID" value="NZ_CVQQ01000008.1"/>
</dbReference>
<comment type="catalytic activity">
    <reaction evidence="7">
        <text>N(6)-biotinyl-L-lysyl-[protein] + hydrogencarbonate + ATP = N(6)-carboxybiotinyl-L-lysyl-[protein] + ADP + phosphate + H(+)</text>
        <dbReference type="Rhea" id="RHEA:13501"/>
        <dbReference type="Rhea" id="RHEA-COMP:10505"/>
        <dbReference type="Rhea" id="RHEA-COMP:10506"/>
        <dbReference type="ChEBI" id="CHEBI:15378"/>
        <dbReference type="ChEBI" id="CHEBI:17544"/>
        <dbReference type="ChEBI" id="CHEBI:30616"/>
        <dbReference type="ChEBI" id="CHEBI:43474"/>
        <dbReference type="ChEBI" id="CHEBI:83144"/>
        <dbReference type="ChEBI" id="CHEBI:83145"/>
        <dbReference type="ChEBI" id="CHEBI:456216"/>
        <dbReference type="EC" id="6.3.4.14"/>
    </reaction>
    <physiologicalReaction direction="left-to-right" evidence="7">
        <dbReference type="Rhea" id="RHEA:13502"/>
    </physiologicalReaction>
</comment>
<dbReference type="Gene3D" id="2.40.50.100">
    <property type="match status" value="1"/>
</dbReference>
<accession>A0A448IYH8</accession>
<dbReference type="InterPro" id="IPR011054">
    <property type="entry name" value="Rudment_hybrid_motif"/>
</dbReference>
<dbReference type="STRING" id="1791.GCA_001049355_02948"/>
<keyword evidence="12" id="KW-0670">Pyruvate</keyword>
<evidence type="ECO:0000256" key="7">
    <source>
        <dbReference type="ARBA" id="ARBA00048501"/>
    </source>
</evidence>
<dbReference type="AlphaFoldDB" id="A0A448IYH8"/>
<dbReference type="InterPro" id="IPR048429">
    <property type="entry name" value="MCC_alpha_BT"/>
</dbReference>
<dbReference type="Pfam" id="PF02786">
    <property type="entry name" value="CPSase_L_D2"/>
    <property type="match status" value="1"/>
</dbReference>
<name>A0A448IYH8_MYCAU</name>
<dbReference type="EC" id="6.3.4.14" evidence="2"/>
<dbReference type="InterPro" id="IPR011053">
    <property type="entry name" value="Single_hybrid_motif"/>
</dbReference>
<organism evidence="12 13">
    <name type="scientific">Mycolicibacterium aurum</name>
    <name type="common">Mycobacterium aurum</name>
    <dbReference type="NCBI Taxonomy" id="1791"/>
    <lineage>
        <taxon>Bacteria</taxon>
        <taxon>Bacillati</taxon>
        <taxon>Actinomycetota</taxon>
        <taxon>Actinomycetes</taxon>
        <taxon>Mycobacteriales</taxon>
        <taxon>Mycobacteriaceae</taxon>
        <taxon>Mycolicibacterium</taxon>
    </lineage>
</organism>
<dbReference type="PANTHER" id="PTHR18866">
    <property type="entry name" value="CARBOXYLASE:PYRUVATE/ACETYL-COA/PROPIONYL-COA CARBOXYLASE"/>
    <property type="match status" value="1"/>
</dbReference>
<evidence type="ECO:0000256" key="6">
    <source>
        <dbReference type="ARBA" id="ARBA00023267"/>
    </source>
</evidence>
<dbReference type="PANTHER" id="PTHR18866:SF126">
    <property type="entry name" value="BIOTIN CARBOXYLASE"/>
    <property type="match status" value="1"/>
</dbReference>